<evidence type="ECO:0000313" key="8">
    <source>
        <dbReference type="EMBL" id="ESO97399.1"/>
    </source>
</evidence>
<gene>
    <name evidence="8" type="ORF">LOTGIDRAFT_159430</name>
</gene>
<feature type="transmembrane region" description="Helical" evidence="7">
    <location>
        <begin position="48"/>
        <end position="69"/>
    </location>
</feature>
<dbReference type="InterPro" id="IPR013604">
    <property type="entry name" value="7TM_chemorcpt"/>
</dbReference>
<keyword evidence="3 7" id="KW-1133">Transmembrane helix</keyword>
<organism evidence="8 9">
    <name type="scientific">Lottia gigantea</name>
    <name type="common">Giant owl limpet</name>
    <dbReference type="NCBI Taxonomy" id="225164"/>
    <lineage>
        <taxon>Eukaryota</taxon>
        <taxon>Metazoa</taxon>
        <taxon>Spiralia</taxon>
        <taxon>Lophotrochozoa</taxon>
        <taxon>Mollusca</taxon>
        <taxon>Gastropoda</taxon>
        <taxon>Patellogastropoda</taxon>
        <taxon>Lottioidea</taxon>
        <taxon>Lottiidae</taxon>
        <taxon>Lottia</taxon>
    </lineage>
</organism>
<dbReference type="GO" id="GO:0038023">
    <property type="term" value="F:signaling receptor activity"/>
    <property type="evidence" value="ECO:0007669"/>
    <property type="project" value="UniProtKB-ARBA"/>
</dbReference>
<keyword evidence="2 7" id="KW-0812">Transmembrane</keyword>
<feature type="transmembrane region" description="Helical" evidence="7">
    <location>
        <begin position="369"/>
        <end position="393"/>
    </location>
</feature>
<dbReference type="EMBL" id="KB201305">
    <property type="protein sequence ID" value="ESO97399.1"/>
    <property type="molecule type" value="Genomic_DNA"/>
</dbReference>
<dbReference type="KEGG" id="lgi:LOTGIDRAFT_159430"/>
<dbReference type="PANTHER" id="PTHR21421">
    <property type="entry name" value="GUSTATORY RECEPTOR"/>
    <property type="match status" value="1"/>
</dbReference>
<evidence type="ECO:0000313" key="9">
    <source>
        <dbReference type="Proteomes" id="UP000030746"/>
    </source>
</evidence>
<dbReference type="OrthoDB" id="6120369at2759"/>
<keyword evidence="4 7" id="KW-0472">Membrane</keyword>
<evidence type="ECO:0000256" key="2">
    <source>
        <dbReference type="ARBA" id="ARBA00022692"/>
    </source>
</evidence>
<name>V4C6X0_LOTGI</name>
<proteinExistence type="predicted"/>
<dbReference type="GO" id="GO:0051606">
    <property type="term" value="P:detection of stimulus"/>
    <property type="evidence" value="ECO:0007669"/>
    <property type="project" value="UniProtKB-ARBA"/>
</dbReference>
<evidence type="ECO:0000256" key="7">
    <source>
        <dbReference type="SAM" id="Phobius"/>
    </source>
</evidence>
<dbReference type="PANTHER" id="PTHR21421:SF29">
    <property type="entry name" value="GUSTATORY RECEPTOR 5A FOR TREHALOSE-RELATED"/>
    <property type="match status" value="1"/>
</dbReference>
<protein>
    <recommendedName>
        <fullName evidence="10">Gustatory receptor</fullName>
    </recommendedName>
</protein>
<evidence type="ECO:0000256" key="4">
    <source>
        <dbReference type="ARBA" id="ARBA00023136"/>
    </source>
</evidence>
<dbReference type="OMA" id="DSERHKH"/>
<dbReference type="Proteomes" id="UP000030746">
    <property type="component" value="Unassembled WGS sequence"/>
</dbReference>
<dbReference type="GO" id="GO:0016020">
    <property type="term" value="C:membrane"/>
    <property type="evidence" value="ECO:0007669"/>
    <property type="project" value="UniProtKB-SubCell"/>
</dbReference>
<feature type="transmembrane region" description="Helical" evidence="7">
    <location>
        <begin position="195"/>
        <end position="216"/>
    </location>
</feature>
<dbReference type="GO" id="GO:0050909">
    <property type="term" value="P:sensory perception of taste"/>
    <property type="evidence" value="ECO:0007669"/>
    <property type="project" value="InterPro"/>
</dbReference>
<reference evidence="8 9" key="1">
    <citation type="journal article" date="2013" name="Nature">
        <title>Insights into bilaterian evolution from three spiralian genomes.</title>
        <authorList>
            <person name="Simakov O."/>
            <person name="Marletaz F."/>
            <person name="Cho S.J."/>
            <person name="Edsinger-Gonzales E."/>
            <person name="Havlak P."/>
            <person name="Hellsten U."/>
            <person name="Kuo D.H."/>
            <person name="Larsson T."/>
            <person name="Lv J."/>
            <person name="Arendt D."/>
            <person name="Savage R."/>
            <person name="Osoegawa K."/>
            <person name="de Jong P."/>
            <person name="Grimwood J."/>
            <person name="Chapman J.A."/>
            <person name="Shapiro H."/>
            <person name="Aerts A."/>
            <person name="Otillar R.P."/>
            <person name="Terry A.Y."/>
            <person name="Boore J.L."/>
            <person name="Grigoriev I.V."/>
            <person name="Lindberg D.R."/>
            <person name="Seaver E.C."/>
            <person name="Weisblat D.A."/>
            <person name="Putnam N.H."/>
            <person name="Rokhsar D.S."/>
        </authorList>
    </citation>
    <scope>NUCLEOTIDE SEQUENCE [LARGE SCALE GENOMIC DNA]</scope>
</reference>
<dbReference type="AlphaFoldDB" id="V4C6X0"/>
<accession>V4C6X0</accession>
<dbReference type="GeneID" id="20238048"/>
<keyword evidence="9" id="KW-1185">Reference proteome</keyword>
<evidence type="ECO:0000256" key="3">
    <source>
        <dbReference type="ARBA" id="ARBA00022989"/>
    </source>
</evidence>
<evidence type="ECO:0008006" key="10">
    <source>
        <dbReference type="Google" id="ProtNLM"/>
    </source>
</evidence>
<feature type="transmembrane region" description="Helical" evidence="7">
    <location>
        <begin position="269"/>
        <end position="289"/>
    </location>
</feature>
<evidence type="ECO:0000256" key="6">
    <source>
        <dbReference type="SAM" id="Coils"/>
    </source>
</evidence>
<feature type="coiled-coil region" evidence="6">
    <location>
        <begin position="231"/>
        <end position="258"/>
    </location>
</feature>
<evidence type="ECO:0000256" key="1">
    <source>
        <dbReference type="ARBA" id="ARBA00004141"/>
    </source>
</evidence>
<dbReference type="RefSeq" id="XP_009051992.1">
    <property type="nucleotide sequence ID" value="XM_009053744.1"/>
</dbReference>
<dbReference type="HOGENOM" id="CLU_781398_0_0_1"/>
<dbReference type="CTD" id="20238048"/>
<feature type="transmembrane region" description="Helical" evidence="7">
    <location>
        <begin position="301"/>
        <end position="320"/>
    </location>
</feature>
<feature type="transmembrane region" description="Helical" evidence="7">
    <location>
        <begin position="135"/>
        <end position="157"/>
    </location>
</feature>
<feature type="transmembrane region" description="Helical" evidence="7">
    <location>
        <begin position="81"/>
        <end position="105"/>
    </location>
</feature>
<sequence length="413" mass="46961">MAEKGIIQDGNIISTSSLFKINIKIGRLVSLYVPAYSEHERCRFLTRLFCWMYFVMINVIIWIVPLRLVFIMKSEQESSRILPLLAVFTFHVGAGYTSTATYLTSGKSLKLLCKRLDGHQLKYGPFKRNRCIRKFLFAFTIIGFGISLADAGIYSLLIPEIVDQDKQSMYSPLNLTDDTDGEYALTLAFLFFNELLVLLHMYSMMGMIIAFTFLFVKEFSCLNSNLERLVEDTVNMEGEKLENEIENLRLEHASLIDCMEAANSVVKHYLLGLFATFIPVSCFMLYGMIRNALTNNERLFISFITASNLVTACLFSYIGAKLNLKAHKPLNVLLKINLTKITQKTERSISMFVNRVNGPSIGYNICDLFILDSTAILAMLGTLVTYAVVMLQFTDQSNNHNLVHLNSTYNYTF</sequence>
<keyword evidence="6" id="KW-0175">Coiled coil</keyword>
<keyword evidence="5" id="KW-0675">Receptor</keyword>
<evidence type="ECO:0000256" key="5">
    <source>
        <dbReference type="ARBA" id="ARBA00023170"/>
    </source>
</evidence>
<dbReference type="Pfam" id="PF08395">
    <property type="entry name" value="7tm_7"/>
    <property type="match status" value="1"/>
</dbReference>
<comment type="subcellular location">
    <subcellularLocation>
        <location evidence="1">Membrane</location>
        <topology evidence="1">Multi-pass membrane protein</topology>
    </subcellularLocation>
</comment>